<dbReference type="Proteomes" id="UP001057402">
    <property type="component" value="Chromosome 7"/>
</dbReference>
<comment type="caution">
    <text evidence="1">The sequence shown here is derived from an EMBL/GenBank/DDBJ whole genome shotgun (WGS) entry which is preliminary data.</text>
</comment>
<proteinExistence type="predicted"/>
<dbReference type="EMBL" id="CM042886">
    <property type="protein sequence ID" value="KAI4340572.1"/>
    <property type="molecule type" value="Genomic_DNA"/>
</dbReference>
<keyword evidence="2" id="KW-1185">Reference proteome</keyword>
<protein>
    <submittedName>
        <fullName evidence="1">Uncharacterized protein</fullName>
    </submittedName>
</protein>
<name>A0ACB9NVB9_9MYRT</name>
<evidence type="ECO:0000313" key="2">
    <source>
        <dbReference type="Proteomes" id="UP001057402"/>
    </source>
</evidence>
<accession>A0ACB9NVB9</accession>
<organism evidence="1 2">
    <name type="scientific">Melastoma candidum</name>
    <dbReference type="NCBI Taxonomy" id="119954"/>
    <lineage>
        <taxon>Eukaryota</taxon>
        <taxon>Viridiplantae</taxon>
        <taxon>Streptophyta</taxon>
        <taxon>Embryophyta</taxon>
        <taxon>Tracheophyta</taxon>
        <taxon>Spermatophyta</taxon>
        <taxon>Magnoliopsida</taxon>
        <taxon>eudicotyledons</taxon>
        <taxon>Gunneridae</taxon>
        <taxon>Pentapetalae</taxon>
        <taxon>rosids</taxon>
        <taxon>malvids</taxon>
        <taxon>Myrtales</taxon>
        <taxon>Melastomataceae</taxon>
        <taxon>Melastomatoideae</taxon>
        <taxon>Melastomateae</taxon>
        <taxon>Melastoma</taxon>
    </lineage>
</organism>
<evidence type="ECO:0000313" key="1">
    <source>
        <dbReference type="EMBL" id="KAI4340572.1"/>
    </source>
</evidence>
<reference evidence="2" key="1">
    <citation type="journal article" date="2023" name="Front. Plant Sci.">
        <title>Chromosomal-level genome assembly of Melastoma candidum provides insights into trichome evolution.</title>
        <authorList>
            <person name="Zhong Y."/>
            <person name="Wu W."/>
            <person name="Sun C."/>
            <person name="Zou P."/>
            <person name="Liu Y."/>
            <person name="Dai S."/>
            <person name="Zhou R."/>
        </authorList>
    </citation>
    <scope>NUCLEOTIDE SEQUENCE [LARGE SCALE GENOMIC DNA]</scope>
</reference>
<sequence>MSKKPVHHLGFLSSPPPQSSVSSTARPNPTGAGSTKLLLTTRRSSSTGSRSWRRGLITRSVKEAVDLFHRRFGLEQMCNSGAGSGL</sequence>
<gene>
    <name evidence="1" type="ORF">MLD38_025393</name>
</gene>